<feature type="transmembrane region" description="Helical" evidence="6">
    <location>
        <begin position="238"/>
        <end position="261"/>
    </location>
</feature>
<feature type="transmembrane region" description="Helical" evidence="6">
    <location>
        <begin position="46"/>
        <end position="67"/>
    </location>
</feature>
<dbReference type="RefSeq" id="WP_051679279.1">
    <property type="nucleotide sequence ID" value="NZ_JAMJXC010000003.1"/>
</dbReference>
<comment type="subcellular location">
    <subcellularLocation>
        <location evidence="1">Cell membrane</location>
        <topology evidence="1">Multi-pass membrane protein</topology>
    </subcellularLocation>
</comment>
<keyword evidence="2" id="KW-1003">Cell membrane</keyword>
<feature type="transmembrane region" description="Helical" evidence="6">
    <location>
        <begin position="133"/>
        <end position="151"/>
    </location>
</feature>
<gene>
    <name evidence="7" type="ORF">V5F30_07395</name>
</gene>
<protein>
    <recommendedName>
        <fullName evidence="9">Polysaccharide biosynthesis protein</fullName>
    </recommendedName>
</protein>
<dbReference type="PANTHER" id="PTHR30250">
    <property type="entry name" value="PST FAMILY PREDICTED COLANIC ACID TRANSPORTER"/>
    <property type="match status" value="1"/>
</dbReference>
<evidence type="ECO:0000256" key="6">
    <source>
        <dbReference type="SAM" id="Phobius"/>
    </source>
</evidence>
<feature type="transmembrane region" description="Helical" evidence="6">
    <location>
        <begin position="21"/>
        <end position="40"/>
    </location>
</feature>
<evidence type="ECO:0000256" key="2">
    <source>
        <dbReference type="ARBA" id="ARBA00022475"/>
    </source>
</evidence>
<evidence type="ECO:0000313" key="8">
    <source>
        <dbReference type="Proteomes" id="UP001604043"/>
    </source>
</evidence>
<feature type="transmembrane region" description="Helical" evidence="6">
    <location>
        <begin position="379"/>
        <end position="398"/>
    </location>
</feature>
<evidence type="ECO:0000256" key="3">
    <source>
        <dbReference type="ARBA" id="ARBA00022692"/>
    </source>
</evidence>
<keyword evidence="8" id="KW-1185">Reference proteome</keyword>
<evidence type="ECO:0000256" key="4">
    <source>
        <dbReference type="ARBA" id="ARBA00022989"/>
    </source>
</evidence>
<comment type="caution">
    <text evidence="7">The sequence shown here is derived from an EMBL/GenBank/DDBJ whole genome shotgun (WGS) entry which is preliminary data.</text>
</comment>
<organism evidence="7 8">
    <name type="scientific">Xanthobacter aminoxidans</name>
    <dbReference type="NCBI Taxonomy" id="186280"/>
    <lineage>
        <taxon>Bacteria</taxon>
        <taxon>Pseudomonadati</taxon>
        <taxon>Pseudomonadota</taxon>
        <taxon>Alphaproteobacteria</taxon>
        <taxon>Hyphomicrobiales</taxon>
        <taxon>Xanthobacteraceae</taxon>
        <taxon>Xanthobacter</taxon>
    </lineage>
</organism>
<proteinExistence type="predicted"/>
<feature type="transmembrane region" description="Helical" evidence="6">
    <location>
        <begin position="344"/>
        <end position="367"/>
    </location>
</feature>
<accession>A0ABW6ZG92</accession>
<reference evidence="7 8" key="1">
    <citation type="submission" date="2024-02" db="EMBL/GenBank/DDBJ databases">
        <title>Expansion and revision of Xanthobacter and proposal of Roseixanthobacter gen. nov.</title>
        <authorList>
            <person name="Soltysiak M.P.M."/>
            <person name="Jalihal A."/>
            <person name="Ory A."/>
            <person name="Chrisophersen C."/>
            <person name="Lee A.D."/>
            <person name="Boulton J."/>
            <person name="Springer M."/>
        </authorList>
    </citation>
    <scope>NUCLEOTIDE SEQUENCE [LARGE SCALE GENOMIC DNA]</scope>
    <source>
        <strain evidence="7 8">CB5</strain>
    </source>
</reference>
<feature type="transmembrane region" description="Helical" evidence="6">
    <location>
        <begin position="87"/>
        <end position="113"/>
    </location>
</feature>
<keyword evidence="5 6" id="KW-0472">Membrane</keyword>
<evidence type="ECO:0000313" key="7">
    <source>
        <dbReference type="EMBL" id="MFG1252021.1"/>
    </source>
</evidence>
<dbReference type="PANTHER" id="PTHR30250:SF26">
    <property type="entry name" value="PSMA PROTEIN"/>
    <property type="match status" value="1"/>
</dbReference>
<dbReference type="Proteomes" id="UP001604043">
    <property type="component" value="Unassembled WGS sequence"/>
</dbReference>
<keyword evidence="3 6" id="KW-0812">Transmembrane</keyword>
<name>A0ABW6ZG92_9HYPH</name>
<keyword evidence="4 6" id="KW-1133">Transmembrane helix</keyword>
<feature type="transmembrane region" description="Helical" evidence="6">
    <location>
        <begin position="311"/>
        <end position="338"/>
    </location>
</feature>
<dbReference type="InterPro" id="IPR050833">
    <property type="entry name" value="Poly_Biosynth_Transport"/>
</dbReference>
<evidence type="ECO:0000256" key="1">
    <source>
        <dbReference type="ARBA" id="ARBA00004651"/>
    </source>
</evidence>
<evidence type="ECO:0008006" key="9">
    <source>
        <dbReference type="Google" id="ProtNLM"/>
    </source>
</evidence>
<sequence>MSRILSFRRVGLTFSAQIYNQIVILGVQLVQVPFLLAAWGSERYGGWLVLYAVPSYLTLTDLGFTSVAKNQMVIHAAKADRTGVLRVYHSVFALLLVATAVILGACILGVESVSLTTTFALGPLSESEAKQTILFLVGSVVCYQFLLLLGSGVRASGRPAAEVIAAATARLLEGVATVAVALVTTRVELAALAVLITRIGMVIGVWTWLRIVAPEIRLGLKNARLDEIRRMANPSFSYMLLGLAQAIAIQGPIVLLGALATTQETVLFSTSRTLARMGTSAANLVNFSFAPEYSRMHGEGNRSAFARLRKIHVLIGLVGIPAYGIGLWALGPFIMALWTHGHVAVVYPFFALMNGAVAAEMLWGCLFTPIAAINRHVRLSYIFVGLTMVCAVLAYSWAVSWGATGVAAALLLLHVAMSVLVLLLRPRG</sequence>
<feature type="transmembrane region" description="Helical" evidence="6">
    <location>
        <begin position="189"/>
        <end position="209"/>
    </location>
</feature>
<evidence type="ECO:0000256" key="5">
    <source>
        <dbReference type="ARBA" id="ARBA00023136"/>
    </source>
</evidence>
<feature type="transmembrane region" description="Helical" evidence="6">
    <location>
        <begin position="404"/>
        <end position="424"/>
    </location>
</feature>
<dbReference type="EMBL" id="JBAFUR010000002">
    <property type="protein sequence ID" value="MFG1252021.1"/>
    <property type="molecule type" value="Genomic_DNA"/>
</dbReference>